<gene>
    <name evidence="1" type="ORF">BO66DRAFT_471962</name>
</gene>
<proteinExistence type="predicted"/>
<name>A0ACD1H7B2_9EURO</name>
<dbReference type="Proteomes" id="UP000249661">
    <property type="component" value="Unassembled WGS sequence"/>
</dbReference>
<organism evidence="1 2">
    <name type="scientific">Aspergillus aculeatinus CBS 121060</name>
    <dbReference type="NCBI Taxonomy" id="1448322"/>
    <lineage>
        <taxon>Eukaryota</taxon>
        <taxon>Fungi</taxon>
        <taxon>Dikarya</taxon>
        <taxon>Ascomycota</taxon>
        <taxon>Pezizomycotina</taxon>
        <taxon>Eurotiomycetes</taxon>
        <taxon>Eurotiomycetidae</taxon>
        <taxon>Eurotiales</taxon>
        <taxon>Aspergillaceae</taxon>
        <taxon>Aspergillus</taxon>
        <taxon>Aspergillus subgen. Circumdati</taxon>
    </lineage>
</organism>
<keyword evidence="2" id="KW-1185">Reference proteome</keyword>
<evidence type="ECO:0000313" key="2">
    <source>
        <dbReference type="Proteomes" id="UP000249661"/>
    </source>
</evidence>
<protein>
    <submittedName>
        <fullName evidence="1">Uncharacterized protein</fullName>
    </submittedName>
</protein>
<accession>A0ACD1H7B2</accession>
<sequence>MSANWLLLQQPALPVPNSCVYGSILLLPRSLPAFARRTPLASPGAHAGLIARGVLRQFAVSPANWLPCLRRLLSPRAGIGSVDAPAFGSVGRLVTGGRRLACGPCCELAGVAGAVRALPGTRRAPGGRSMSASPEDPASEPASGINATTGAVDSR</sequence>
<dbReference type="EMBL" id="KZ824960">
    <property type="protein sequence ID" value="RAH69441.1"/>
    <property type="molecule type" value="Genomic_DNA"/>
</dbReference>
<reference evidence="1" key="1">
    <citation type="submission" date="2018-02" db="EMBL/GenBank/DDBJ databases">
        <title>The genomes of Aspergillus section Nigri reveals drivers in fungal speciation.</title>
        <authorList>
            <consortium name="DOE Joint Genome Institute"/>
            <person name="Vesth T.C."/>
            <person name="Nybo J."/>
            <person name="Theobald S."/>
            <person name="Brandl J."/>
            <person name="Frisvad J.C."/>
            <person name="Nielsen K.F."/>
            <person name="Lyhne E.K."/>
            <person name="Kogle M.E."/>
            <person name="Kuo A."/>
            <person name="Riley R."/>
            <person name="Clum A."/>
            <person name="Nolan M."/>
            <person name="Lipzen A."/>
            <person name="Salamov A."/>
            <person name="Henrissat B."/>
            <person name="Wiebenga A."/>
            <person name="De vries R.P."/>
            <person name="Grigoriev I.V."/>
            <person name="Mortensen U.H."/>
            <person name="Andersen M.R."/>
            <person name="Baker S.E."/>
        </authorList>
    </citation>
    <scope>NUCLEOTIDE SEQUENCE</scope>
    <source>
        <strain evidence="1">CBS 121060</strain>
    </source>
</reference>
<evidence type="ECO:0000313" key="1">
    <source>
        <dbReference type="EMBL" id="RAH69441.1"/>
    </source>
</evidence>